<dbReference type="CDD" id="cd00198">
    <property type="entry name" value="vWFA"/>
    <property type="match status" value="1"/>
</dbReference>
<feature type="chain" id="PRO_5047492803" evidence="2">
    <location>
        <begin position="17"/>
        <end position="370"/>
    </location>
</feature>
<comment type="caution">
    <text evidence="4">The sequence shown here is derived from an EMBL/GenBank/DDBJ whole genome shotgun (WGS) entry which is preliminary data.</text>
</comment>
<proteinExistence type="predicted"/>
<keyword evidence="2" id="KW-0732">Signal</keyword>
<keyword evidence="1" id="KW-0812">Transmembrane</keyword>
<accession>A0ABT8QWL6</accession>
<gene>
    <name evidence="4" type="ORF">M8H41_19245</name>
</gene>
<reference evidence="4" key="1">
    <citation type="submission" date="2022-05" db="EMBL/GenBank/DDBJ databases">
        <title>Expanded diversity of anoxic marine methylotrophy in a Black Sea sulfate reducing microorganism.</title>
        <authorList>
            <person name="Fischer P.Q."/>
            <person name="Stams A.J.M."/>
            <person name="Villanueva L."/>
            <person name="Sousa D.Z."/>
        </authorList>
    </citation>
    <scope>NUCLEOTIDE SEQUENCE</scope>
    <source>
        <strain evidence="4">P130</strain>
    </source>
</reference>
<dbReference type="Proteomes" id="UP001176021">
    <property type="component" value="Unassembled WGS sequence"/>
</dbReference>
<keyword evidence="1" id="KW-0472">Membrane</keyword>
<feature type="signal peptide" evidence="2">
    <location>
        <begin position="1"/>
        <end position="16"/>
    </location>
</feature>
<feature type="domain" description="VWFA" evidence="3">
    <location>
        <begin position="82"/>
        <end position="258"/>
    </location>
</feature>
<dbReference type="InterPro" id="IPR036465">
    <property type="entry name" value="vWFA_dom_sf"/>
</dbReference>
<evidence type="ECO:0000313" key="5">
    <source>
        <dbReference type="Proteomes" id="UP001176021"/>
    </source>
</evidence>
<feature type="transmembrane region" description="Helical" evidence="1">
    <location>
        <begin position="319"/>
        <end position="343"/>
    </location>
</feature>
<evidence type="ECO:0000313" key="4">
    <source>
        <dbReference type="EMBL" id="MDO0824969.1"/>
    </source>
</evidence>
<evidence type="ECO:0000259" key="3">
    <source>
        <dbReference type="PROSITE" id="PS50234"/>
    </source>
</evidence>
<evidence type="ECO:0000256" key="1">
    <source>
        <dbReference type="SAM" id="Phobius"/>
    </source>
</evidence>
<keyword evidence="5" id="KW-1185">Reference proteome</keyword>
<protein>
    <submittedName>
        <fullName evidence="4">VWA domain-containing protein</fullName>
    </submittedName>
</protein>
<keyword evidence="1" id="KW-1133">Transmembrane helix</keyword>
<dbReference type="PROSITE" id="PS50234">
    <property type="entry name" value="VWFA"/>
    <property type="match status" value="1"/>
</dbReference>
<dbReference type="Pfam" id="PF13519">
    <property type="entry name" value="VWA_2"/>
    <property type="match status" value="1"/>
</dbReference>
<name>A0ABT8QWL6_9FIRM</name>
<dbReference type="EMBL" id="JAMJEV010000019">
    <property type="protein sequence ID" value="MDO0824969.1"/>
    <property type="molecule type" value="Genomic_DNA"/>
</dbReference>
<dbReference type="RefSeq" id="WP_302049704.1">
    <property type="nucleotide sequence ID" value="NZ_JAMJEV010000019.1"/>
</dbReference>
<dbReference type="Gene3D" id="3.40.50.410">
    <property type="entry name" value="von Willebrand factor, type A domain"/>
    <property type="match status" value="1"/>
</dbReference>
<sequence length="370" mass="40461">MLLILIVLMVSDVSSAASESKITITQVEANLPDITLFVQLENIDMDSAKLKKNLSIKINNTPTQITDIQSVKKGSGVPENTAYLVLVDTSVSMRNQLSELQILLEELLGFGTSKDAAAVFGVNNSLQTIKDFAETDAVETVIKSTEKAISLGSKTGTYLYSGIREAYDEGRTAQDIPARRIIVLITDGGVDGDCLSRDDLKNYLNVDRLPVYTLILNQQASVDQEFKNAADQISQKTGGQSFISTSGNELFAQFKASIENGSVIRLRCDNFKGFNLQADLNLSLAGDQGEIKEAAKFTATPAQKDKDGVNNQQNLKTSYYGVAVILIPMILSLFIIFASVWLLMKRSTQQGLTPDSTCRIEKGEESQYKE</sequence>
<dbReference type="InterPro" id="IPR002035">
    <property type="entry name" value="VWF_A"/>
</dbReference>
<organism evidence="4 5">
    <name type="scientific">Desulfosporosinus nitroreducens</name>
    <dbReference type="NCBI Taxonomy" id="2018668"/>
    <lineage>
        <taxon>Bacteria</taxon>
        <taxon>Bacillati</taxon>
        <taxon>Bacillota</taxon>
        <taxon>Clostridia</taxon>
        <taxon>Eubacteriales</taxon>
        <taxon>Desulfitobacteriaceae</taxon>
        <taxon>Desulfosporosinus</taxon>
    </lineage>
</organism>
<evidence type="ECO:0000256" key="2">
    <source>
        <dbReference type="SAM" id="SignalP"/>
    </source>
</evidence>
<dbReference type="SUPFAM" id="SSF53300">
    <property type="entry name" value="vWA-like"/>
    <property type="match status" value="1"/>
</dbReference>